<evidence type="ECO:0000313" key="2">
    <source>
        <dbReference type="Proteomes" id="UP000228380"/>
    </source>
</evidence>
<dbReference type="InterPro" id="IPR012337">
    <property type="entry name" value="RNaseH-like_sf"/>
</dbReference>
<dbReference type="PANTHER" id="PTHR47481:SF9">
    <property type="entry name" value="RETROTRANSPOSON GAG DOMAIN-CONTAINING PROTEIN"/>
    <property type="match status" value="1"/>
</dbReference>
<feature type="domain" description="Integrase catalytic" evidence="1">
    <location>
        <begin position="503"/>
        <end position="667"/>
    </location>
</feature>
<reference evidence="3" key="1">
    <citation type="submission" date="2025-08" db="UniProtKB">
        <authorList>
            <consortium name="RefSeq"/>
        </authorList>
    </citation>
    <scope>IDENTIFICATION</scope>
    <source>
        <tissue evidence="3">Young leaves</tissue>
    </source>
</reference>
<dbReference type="PANTHER" id="PTHR47481">
    <property type="match status" value="1"/>
</dbReference>
<dbReference type="InterPro" id="IPR054722">
    <property type="entry name" value="PolX-like_BBD"/>
</dbReference>
<dbReference type="RefSeq" id="XP_038973306.1">
    <property type="nucleotide sequence ID" value="XM_039117378.1"/>
</dbReference>
<dbReference type="SUPFAM" id="SSF57756">
    <property type="entry name" value="Retrovirus zinc finger-like domains"/>
    <property type="match status" value="1"/>
</dbReference>
<name>A0A8B8ZGM8_PHODC</name>
<accession>A0A8B8ZGM8</accession>
<keyword evidence="2" id="KW-1185">Reference proteome</keyword>
<protein>
    <submittedName>
        <fullName evidence="3">Uncharacterized protein LOC103697397 isoform X1</fullName>
    </submittedName>
</protein>
<dbReference type="Proteomes" id="UP000228380">
    <property type="component" value="Unplaced"/>
</dbReference>
<dbReference type="SUPFAM" id="SSF53098">
    <property type="entry name" value="Ribonuclease H-like"/>
    <property type="match status" value="1"/>
</dbReference>
<proteinExistence type="predicted"/>
<dbReference type="AlphaFoldDB" id="A0A8B8ZGM8"/>
<dbReference type="Pfam" id="PF22936">
    <property type="entry name" value="Pol_BBD"/>
    <property type="match status" value="1"/>
</dbReference>
<dbReference type="PROSITE" id="PS50994">
    <property type="entry name" value="INTEGRASE"/>
    <property type="match status" value="1"/>
</dbReference>
<dbReference type="InterPro" id="IPR001584">
    <property type="entry name" value="Integrase_cat-core"/>
</dbReference>
<dbReference type="InterPro" id="IPR036875">
    <property type="entry name" value="Znf_CCHC_sf"/>
</dbReference>
<dbReference type="Pfam" id="PF14223">
    <property type="entry name" value="Retrotran_gag_2"/>
    <property type="match status" value="1"/>
</dbReference>
<dbReference type="GO" id="GO:0015074">
    <property type="term" value="P:DNA integration"/>
    <property type="evidence" value="ECO:0007669"/>
    <property type="project" value="InterPro"/>
</dbReference>
<dbReference type="OrthoDB" id="6776856at2759"/>
<evidence type="ECO:0000259" key="1">
    <source>
        <dbReference type="PROSITE" id="PS50994"/>
    </source>
</evidence>
<gene>
    <name evidence="3" type="primary">LOC103697397</name>
</gene>
<dbReference type="InterPro" id="IPR036397">
    <property type="entry name" value="RNaseH_sf"/>
</dbReference>
<sequence length="790" mass="88279">MAESSTSSHPVLHTPVPASNMVPLVAVNASSQLPLKLMPTNFPSWRAQFVSLLVGYDLMGYIDGTIKHPSIVSFSQDDASAVVQSHWLRQDKLILHAILSSVSESIIPLIAMCETSHEAWMTLTRLYANKSRSHVMQLKESLSLAQRGSSSVTEYLQLVKGLADELAAIDAPLSSDDLTLYVLNGLGSDFRDIVAPIRAREKAFSFEELHDLLVSHEMYLRHLDSATNSLVVTANTATKKPFFHKQSHRQQNRNVHTSPQRFFHSKPNRSNVVCQWCNKVGHSARTCRQMLKAKGGDANANYTATSDAPNQKKWLMDSAASHNVTSDLAHMTIHSEYDGTDEVVIGDGSGLPITHVGSVLLPSSSCTFRLFDTLCVPDIKKNLISVHEFTKTNHVSIEFFPSYYLIKDLKTGVPLQRGRCEDGVYPLQSPSRPTVSSVLACVSERTSMAGWHKRLGYSSLRIVSKILQLSSLPVSASPKPDTICISRQCNKAHQLPFRSSSLTSSQPLEFLYSDVWGPASCSSVDGFRYYVIFIDHFTKYSWLFSIARKSDVAAIFLQLRALLEKQFDRPVKNLYSDNGGEFVKLQPYLPTHGIGGFTTAPHTPQQNGTSERRHRHIVETGLMLLHQASMPPKFWSYAFQTATFLINRMPTPLLHFQSPFQALFGRLPNYHFLKTFGCLCFPWLKPYISSKLQPNPSHVSFLGTPLIKVPINASICLSSKSTCPAMLSSLRRLCPLLPQHPYFSLCQPQHTVPSSTLHHRLLLLQVFQRSLQWLGSLLRLTPVCCLWPLP</sequence>
<evidence type="ECO:0000313" key="3">
    <source>
        <dbReference type="RefSeq" id="XP_038973306.1"/>
    </source>
</evidence>
<dbReference type="GO" id="GO:0003676">
    <property type="term" value="F:nucleic acid binding"/>
    <property type="evidence" value="ECO:0007669"/>
    <property type="project" value="InterPro"/>
</dbReference>
<dbReference type="Gene3D" id="3.30.420.10">
    <property type="entry name" value="Ribonuclease H-like superfamily/Ribonuclease H"/>
    <property type="match status" value="1"/>
</dbReference>
<dbReference type="GeneID" id="103697397"/>
<dbReference type="GO" id="GO:0008270">
    <property type="term" value="F:zinc ion binding"/>
    <property type="evidence" value="ECO:0007669"/>
    <property type="project" value="InterPro"/>
</dbReference>
<organism evidence="2 3">
    <name type="scientific">Phoenix dactylifera</name>
    <name type="common">Date palm</name>
    <dbReference type="NCBI Taxonomy" id="42345"/>
    <lineage>
        <taxon>Eukaryota</taxon>
        <taxon>Viridiplantae</taxon>
        <taxon>Streptophyta</taxon>
        <taxon>Embryophyta</taxon>
        <taxon>Tracheophyta</taxon>
        <taxon>Spermatophyta</taxon>
        <taxon>Magnoliopsida</taxon>
        <taxon>Liliopsida</taxon>
        <taxon>Arecaceae</taxon>
        <taxon>Coryphoideae</taxon>
        <taxon>Phoeniceae</taxon>
        <taxon>Phoenix</taxon>
    </lineage>
</organism>